<dbReference type="Pfam" id="PF13417">
    <property type="entry name" value="GST_N_3"/>
    <property type="match status" value="1"/>
</dbReference>
<feature type="region of interest" description="Disordered" evidence="9">
    <location>
        <begin position="471"/>
        <end position="497"/>
    </location>
</feature>
<dbReference type="FunFam" id="1.20.58.220:FF:000004">
    <property type="entry name" value="Phosphate-specific transport system accessory protein PhoU"/>
    <property type="match status" value="1"/>
</dbReference>
<dbReference type="GO" id="GO:0035435">
    <property type="term" value="P:phosphate ion transmembrane transport"/>
    <property type="evidence" value="ECO:0007669"/>
    <property type="project" value="InterPro"/>
</dbReference>
<keyword evidence="8" id="KW-0560">Oxidoreductase</keyword>
<evidence type="ECO:0000256" key="4">
    <source>
        <dbReference type="ARBA" id="ARBA00011738"/>
    </source>
</evidence>
<comment type="similarity">
    <text evidence="2">Belongs to the short-chain dehydrogenases/reductases (SDR) family.</text>
</comment>
<dbReference type="InterPro" id="IPR036249">
    <property type="entry name" value="Thioredoxin-like_sf"/>
</dbReference>
<dbReference type="GO" id="GO:0005315">
    <property type="term" value="F:phosphate transmembrane transporter activity"/>
    <property type="evidence" value="ECO:0007669"/>
    <property type="project" value="InterPro"/>
</dbReference>
<dbReference type="InterPro" id="IPR038078">
    <property type="entry name" value="PhoU-like_sf"/>
</dbReference>
<comment type="subcellular location">
    <subcellularLocation>
        <location evidence="1">Cytoplasm</location>
    </subcellularLocation>
</comment>
<feature type="region of interest" description="Disordered" evidence="9">
    <location>
        <begin position="1624"/>
        <end position="1812"/>
    </location>
</feature>
<feature type="compositionally biased region" description="Low complexity" evidence="9">
    <location>
        <begin position="664"/>
        <end position="675"/>
    </location>
</feature>
<evidence type="ECO:0000256" key="8">
    <source>
        <dbReference type="ARBA" id="ARBA00023002"/>
    </source>
</evidence>
<dbReference type="Pfam" id="PF13561">
    <property type="entry name" value="adh_short_C2"/>
    <property type="match status" value="1"/>
</dbReference>
<feature type="compositionally biased region" description="Polar residues" evidence="9">
    <location>
        <begin position="1730"/>
        <end position="1741"/>
    </location>
</feature>
<feature type="compositionally biased region" description="Basic and acidic residues" evidence="9">
    <location>
        <begin position="1658"/>
        <end position="1681"/>
    </location>
</feature>
<feature type="domain" description="GST C-terminal" evidence="11">
    <location>
        <begin position="2352"/>
        <end position="2474"/>
    </location>
</feature>
<dbReference type="GO" id="GO:0016887">
    <property type="term" value="F:ATP hydrolysis activity"/>
    <property type="evidence" value="ECO:0007669"/>
    <property type="project" value="InterPro"/>
</dbReference>
<dbReference type="PRINTS" id="PR00080">
    <property type="entry name" value="SDRFAMILY"/>
</dbReference>
<dbReference type="InterPro" id="IPR005670">
    <property type="entry name" value="PstB-like"/>
</dbReference>
<dbReference type="InterPro" id="IPR004045">
    <property type="entry name" value="Glutathione_S-Trfase_N"/>
</dbReference>
<feature type="domain" description="GST N-terminal" evidence="10">
    <location>
        <begin position="2264"/>
        <end position="2346"/>
    </location>
</feature>
<feature type="compositionally biased region" description="Basic residues" evidence="9">
    <location>
        <begin position="858"/>
        <end position="876"/>
    </location>
</feature>
<dbReference type="InterPro" id="IPR004046">
    <property type="entry name" value="GST_C"/>
</dbReference>
<dbReference type="PRINTS" id="PR00081">
    <property type="entry name" value="GDHRDH"/>
</dbReference>
<proteinExistence type="inferred from homology"/>
<dbReference type="PANTHER" id="PTHR48107:SF16">
    <property type="entry name" value="NADPH-DEPENDENT ALDEHYDE REDUCTASE 1, CHLOROPLASTIC"/>
    <property type="match status" value="1"/>
</dbReference>
<dbReference type="SUPFAM" id="SSF52833">
    <property type="entry name" value="Thioredoxin-like"/>
    <property type="match status" value="1"/>
</dbReference>
<feature type="compositionally biased region" description="Gly residues" evidence="9">
    <location>
        <begin position="1697"/>
        <end position="1706"/>
    </location>
</feature>
<dbReference type="PROSITE" id="PS00061">
    <property type="entry name" value="ADH_SHORT"/>
    <property type="match status" value="1"/>
</dbReference>
<dbReference type="GO" id="GO:0030643">
    <property type="term" value="P:intracellular phosphate ion homeostasis"/>
    <property type="evidence" value="ECO:0007669"/>
    <property type="project" value="InterPro"/>
</dbReference>
<organism evidence="12">
    <name type="scientific">Tanacetum cinerariifolium</name>
    <name type="common">Dalmatian daisy</name>
    <name type="synonym">Chrysanthemum cinerariifolium</name>
    <dbReference type="NCBI Taxonomy" id="118510"/>
    <lineage>
        <taxon>Eukaryota</taxon>
        <taxon>Viridiplantae</taxon>
        <taxon>Streptophyta</taxon>
        <taxon>Embryophyta</taxon>
        <taxon>Tracheophyta</taxon>
        <taxon>Spermatophyta</taxon>
        <taxon>Magnoliopsida</taxon>
        <taxon>eudicotyledons</taxon>
        <taxon>Gunneridae</taxon>
        <taxon>Pentapetalae</taxon>
        <taxon>asterids</taxon>
        <taxon>campanulids</taxon>
        <taxon>Asterales</taxon>
        <taxon>Asteraceae</taxon>
        <taxon>Asteroideae</taxon>
        <taxon>Anthemideae</taxon>
        <taxon>Anthemidinae</taxon>
        <taxon>Tanacetum</taxon>
    </lineage>
</organism>
<feature type="compositionally biased region" description="Basic and acidic residues" evidence="9">
    <location>
        <begin position="1457"/>
        <end position="1479"/>
    </location>
</feature>
<protein>
    <submittedName>
        <fullName evidence="12">Glucose and ribitol dehydrogenase homolog</fullName>
    </submittedName>
</protein>
<dbReference type="InterPro" id="IPR026022">
    <property type="entry name" value="PhoU_dom"/>
</dbReference>
<dbReference type="Pfam" id="PF00043">
    <property type="entry name" value="GST_C"/>
    <property type="match status" value="1"/>
</dbReference>
<dbReference type="GO" id="GO:0005737">
    <property type="term" value="C:cytoplasm"/>
    <property type="evidence" value="ECO:0007669"/>
    <property type="project" value="UniProtKB-SubCell"/>
</dbReference>
<comment type="caution">
    <text evidence="12">The sequence shown here is derived from an EMBL/GenBank/DDBJ whole genome shotgun (WGS) entry which is preliminary data.</text>
</comment>
<dbReference type="Gene3D" id="1.20.58.220">
    <property type="entry name" value="Phosphate transport system protein phou homolog 2, domain 2"/>
    <property type="match status" value="1"/>
</dbReference>
<evidence type="ECO:0000313" key="12">
    <source>
        <dbReference type="EMBL" id="GEU28455.1"/>
    </source>
</evidence>
<evidence type="ECO:0000256" key="7">
    <source>
        <dbReference type="ARBA" id="ARBA00022592"/>
    </source>
</evidence>
<reference evidence="12" key="1">
    <citation type="journal article" date="2019" name="Sci. Rep.">
        <title>Draft genome of Tanacetum cinerariifolium, the natural source of mosquito coil.</title>
        <authorList>
            <person name="Yamashiro T."/>
            <person name="Shiraishi A."/>
            <person name="Satake H."/>
            <person name="Nakayama K."/>
        </authorList>
    </citation>
    <scope>NUCLEOTIDE SEQUENCE</scope>
</reference>
<dbReference type="InterPro" id="IPR010987">
    <property type="entry name" value="Glutathione-S-Trfase_C-like"/>
</dbReference>
<dbReference type="Gene3D" id="3.40.50.300">
    <property type="entry name" value="P-loop containing nucleotide triphosphate hydrolases"/>
    <property type="match status" value="1"/>
</dbReference>
<dbReference type="InterPro" id="IPR036291">
    <property type="entry name" value="NAD(P)-bd_dom_sf"/>
</dbReference>
<dbReference type="InterPro" id="IPR017871">
    <property type="entry name" value="ABC_transporter-like_CS"/>
</dbReference>
<feature type="compositionally biased region" description="Basic and acidic residues" evidence="9">
    <location>
        <begin position="1340"/>
        <end position="1362"/>
    </location>
</feature>
<dbReference type="InterPro" id="IPR002347">
    <property type="entry name" value="SDR_fam"/>
</dbReference>
<keyword evidence="6" id="KW-0963">Cytoplasm</keyword>
<feature type="region of interest" description="Disordered" evidence="9">
    <location>
        <begin position="1403"/>
        <end position="1479"/>
    </location>
</feature>
<dbReference type="SFLD" id="SFLDS00019">
    <property type="entry name" value="Glutathione_Transferase_(cytos"/>
    <property type="match status" value="1"/>
</dbReference>
<dbReference type="GO" id="GO:0045936">
    <property type="term" value="P:negative regulation of phosphate metabolic process"/>
    <property type="evidence" value="ECO:0007669"/>
    <property type="project" value="InterPro"/>
</dbReference>
<comment type="similarity">
    <text evidence="3">Belongs to the PhoU family.</text>
</comment>
<dbReference type="PROSITE" id="PS50405">
    <property type="entry name" value="GST_CTER"/>
    <property type="match status" value="1"/>
</dbReference>
<dbReference type="EMBL" id="BKCJ010000006">
    <property type="protein sequence ID" value="GEU28455.1"/>
    <property type="molecule type" value="Genomic_DNA"/>
</dbReference>
<feature type="region of interest" description="Disordered" evidence="9">
    <location>
        <begin position="1907"/>
        <end position="1928"/>
    </location>
</feature>
<dbReference type="InterPro" id="IPR020904">
    <property type="entry name" value="Sc_DH/Rdtase_CS"/>
</dbReference>
<dbReference type="CDD" id="cd00299">
    <property type="entry name" value="GST_C_family"/>
    <property type="match status" value="1"/>
</dbReference>
<feature type="region of interest" description="Disordered" evidence="9">
    <location>
        <begin position="2532"/>
        <end position="2566"/>
    </location>
</feature>
<evidence type="ECO:0000259" key="10">
    <source>
        <dbReference type="PROSITE" id="PS50404"/>
    </source>
</evidence>
<dbReference type="GO" id="GO:0005524">
    <property type="term" value="F:ATP binding"/>
    <property type="evidence" value="ECO:0007669"/>
    <property type="project" value="InterPro"/>
</dbReference>
<feature type="region of interest" description="Disordered" evidence="9">
    <location>
        <begin position="1340"/>
        <end position="1384"/>
    </location>
</feature>
<feature type="region of interest" description="Disordered" evidence="9">
    <location>
        <begin position="728"/>
        <end position="927"/>
    </location>
</feature>
<feature type="compositionally biased region" description="Basic and acidic residues" evidence="9">
    <location>
        <begin position="678"/>
        <end position="699"/>
    </location>
</feature>
<feature type="region of interest" description="Disordered" evidence="9">
    <location>
        <begin position="619"/>
        <end position="714"/>
    </location>
</feature>
<evidence type="ECO:0000256" key="2">
    <source>
        <dbReference type="ARBA" id="ARBA00006484"/>
    </source>
</evidence>
<feature type="compositionally biased region" description="Basic residues" evidence="9">
    <location>
        <begin position="743"/>
        <end position="753"/>
    </location>
</feature>
<dbReference type="NCBIfam" id="TIGR02135">
    <property type="entry name" value="phoU_full"/>
    <property type="match status" value="1"/>
</dbReference>
<dbReference type="SFLD" id="SFLDG00358">
    <property type="entry name" value="Main_(cytGST)"/>
    <property type="match status" value="1"/>
</dbReference>
<dbReference type="GO" id="GO:0016614">
    <property type="term" value="F:oxidoreductase activity, acting on CH-OH group of donors"/>
    <property type="evidence" value="ECO:0007669"/>
    <property type="project" value="UniProtKB-ARBA"/>
</dbReference>
<evidence type="ECO:0000256" key="6">
    <source>
        <dbReference type="ARBA" id="ARBA00022490"/>
    </source>
</evidence>
<dbReference type="SUPFAM" id="SSF51735">
    <property type="entry name" value="NAD(P)-binding Rossmann-fold domains"/>
    <property type="match status" value="1"/>
</dbReference>
<feature type="region of interest" description="Disordered" evidence="9">
    <location>
        <begin position="374"/>
        <end position="439"/>
    </location>
</feature>
<feature type="compositionally biased region" description="Polar residues" evidence="9">
    <location>
        <begin position="1763"/>
        <end position="1785"/>
    </location>
</feature>
<feature type="compositionally biased region" description="Basic residues" evidence="9">
    <location>
        <begin position="705"/>
        <end position="714"/>
    </location>
</feature>
<evidence type="ECO:0000256" key="3">
    <source>
        <dbReference type="ARBA" id="ARBA00008107"/>
    </source>
</evidence>
<accession>A0A699GK10</accession>
<dbReference type="GO" id="GO:0016020">
    <property type="term" value="C:membrane"/>
    <property type="evidence" value="ECO:0007669"/>
    <property type="project" value="InterPro"/>
</dbReference>
<name>A0A699GK10_TANCI</name>
<evidence type="ECO:0000256" key="5">
    <source>
        <dbReference type="ARBA" id="ARBA00022448"/>
    </source>
</evidence>
<dbReference type="SUPFAM" id="SSF52540">
    <property type="entry name" value="P-loop containing nucleoside triphosphate hydrolases"/>
    <property type="match status" value="1"/>
</dbReference>
<dbReference type="PROSITE" id="PS50404">
    <property type="entry name" value="GST_NTER"/>
    <property type="match status" value="1"/>
</dbReference>
<dbReference type="Gene3D" id="1.20.1050.10">
    <property type="match status" value="1"/>
</dbReference>
<dbReference type="InterPro" id="IPR036282">
    <property type="entry name" value="Glutathione-S-Trfase_C_sf"/>
</dbReference>
<dbReference type="PROSITE" id="PS00211">
    <property type="entry name" value="ABC_TRANSPORTER_1"/>
    <property type="match status" value="1"/>
</dbReference>
<evidence type="ECO:0000256" key="1">
    <source>
        <dbReference type="ARBA" id="ARBA00004496"/>
    </source>
</evidence>
<dbReference type="Pfam" id="PF00005">
    <property type="entry name" value="ABC_tran"/>
    <property type="match status" value="1"/>
</dbReference>
<dbReference type="InterPro" id="IPR003439">
    <property type="entry name" value="ABC_transporter-like_ATP-bd"/>
</dbReference>
<dbReference type="InterPro" id="IPR027417">
    <property type="entry name" value="P-loop_NTPase"/>
</dbReference>
<dbReference type="PANTHER" id="PTHR48107">
    <property type="entry name" value="NADPH-DEPENDENT ALDEHYDE REDUCTASE-LIKE PROTEIN, CHLOROPLASTIC-RELATED"/>
    <property type="match status" value="1"/>
</dbReference>
<dbReference type="SUPFAM" id="SSF47616">
    <property type="entry name" value="GST C-terminal domain-like"/>
    <property type="match status" value="1"/>
</dbReference>
<comment type="subunit">
    <text evidence="4">Homodimer.</text>
</comment>
<dbReference type="CDD" id="cd00570">
    <property type="entry name" value="GST_N_family"/>
    <property type="match status" value="1"/>
</dbReference>
<dbReference type="FunFam" id="3.40.50.720:FF:000097">
    <property type="entry name" value="SDR family oxidoreductase"/>
    <property type="match status" value="1"/>
</dbReference>
<dbReference type="CDD" id="cd03260">
    <property type="entry name" value="ABC_PstB_phosphate_transporter"/>
    <property type="match status" value="1"/>
</dbReference>
<sequence length="2972" mass="320688">MLRAKIGMVFQKPTPFPMSIYDNIAFGVRLYEDLSKGEMDERVEWALKKAALWGEVKDKLSKSGLSLSGGQQQRLCIARGVAVKPDVLLLDEPTSALDPISTSKVEELISELKQDYTIAIVTHNMQQAARCSDYTARSSMIGEHSSKQYDNELEAIRSKVLLMGGIVETQFLDAMTCFRIGNPERADRVMREDDTVNQLEVSLDDACSHLIVRRQPAANDLRTIMATIKVITDLERIGDEATKIARTAKSLHARGTVTVNHYEMVRNIANNATDMLHDALDAFARNDGVQALKLIAQDAVIDHEFRSIMRNLITFMMEDPRTISAALDTLWVAKAIERIGDHAKNIAEYVIYVVEGKDIRHTKTTLDLLRGAKRGRGLGVPADPHAATDPAGLDAAGPDRPASAGPDPRRPPFPGNPRHHAHRQEHGRGQAGRPQHGRRRLCHQAVFAARTAGPLARAAAPQEPGTCAIDHARGQHRAGPGQLHGVDGRQQDRHRPRRVQAAEIPAGASGTGVLAQPAARQGVGRPRASVICCRKKAEPHESKTAVLGTRRPAHRAGRGGLRVAGLDVRLDDRHRRRAAVHDGDGVRAAVVPVSAQQLDGRPAGGQAARRLGRLDQYLFAPVPHAPRRRKKPGRADRMAGALPPGHAPAAGRRGHARDQPGAQPGLHGLHHPGPLRAAADDQLPRAQADRAHHSVREPAPDPGHARRHRDRAHRGNAARFHCQRLARAAHAADGDRGLPGNCRVRRAGRRHPQRPPETDDGTGPPHAAPDRGHAHAVAPGIGRLPDAPRSGGHPPPDGAGGQRCARAVGRQARGHLAGGRPRHHGQLRGTAQRVRQPGVQRRALHAGRRQDPPGVARVRGRHQVQGGRHGHRHQPRAHLAPDRAFLPRRQEPLARNPGHGTGPGDRQARAAAPRRHAANQVGSRQGQQLYRVPAQDGHRGQAGGAGARQLVTRTLHRGRPPCFMGFGPLGAGAGRAHHRDQVRHRVQRRDEIAERAINRGLGPARRVRIGRRIIHFQGRLQHGLAGHPGVTLGLAPESCVGVLRGVVGIGHRGSSTLVVSPYYTGNALPHAVRRITSGPDRDTGSVRNGAQARLQRIVERVRHVVGLGHVHAAQVRVLKRAGQQHGKLLAVGQRFAHAGNRPSHDFLFIKRIRADDAHDRHQFRRRLGRQRGVDVLERHAAGIDLLLAHDAHHDFGCQFVVLRAEADVEHHAAGRHVERALPLAAVHDAVLAQLAADAHAGQRRTLLFLAPPLGVAAERFDHAHHGRRHFLPFFRRDGLVAQIEAGQVQRRHQHAVAVRGQRFMLHEALGAGDDLVGVAGQGALVEILRHGQRRQFAEHDLQHLERPDVAARHHQAQRERRGQHQAHRAPDPAPEDCRHHHRQWRQARRVAVQLGLDRLRDQDVHDQEQAQRHQGQRPAGIDGGCQQRGAQGGDPEAHVRNVAQHGRHGGPQQRLRQAHDGQADPDHHAGARVDGKLRNEKARQPLAGVVDGHRRRAQVLAAGQPDKTVAQRFMLEQHEDQHDEHDAGRLQWRPHRGHHLAQHLQGRERRLVHFHQHRRGAVGRQARLRRRRAEIVGALGQVLDQLPGGAAQAADGAARDLVQGFQLGGNRVLVLRQAGAQARDLGDDHAAHEQQGSGDDGHARQHRGRLAQPQVAQRAHERRDQEAEDEGQRDGNEHIAAEVEQGQDGGSAHQSGHGIGQGAGGKGIRHRELSVAMDNASSAPPPRCTRPNSNADASTATVGPHAKRASAAARRSCNRPRKNASSATTVKNRLTAKNCQVSGGNFMSKRTRPSAVPRPNTAPSVTSIASHDAPSIAPNARHERTRLHNSASNMRPTAPLSRLAYWVNGTAPCDSTCLRIRTGLSKPGSQCVASARASTTVNTPAMRRLGRLLLPAATTAAPARAASATRPWTCTTPASRPHTAAASAGNVQAANRVLRMGMEGAHTAQMAPASRNSPSKYHGRGLAAGERAVGRVAGQAAEAGCAVDRPLRRQHVVPGNARVDRFEAAAGAVGAVARARALGGSDAKVGALVLVVAVHGRRVEGQLVAGAGVQRRRRADGVRAAIVAVGEGLGGAQAQADVAQLVSGGQDGLHAAADLAHAAQVVGTGAEVAVMLVAFAAVAQRGGQAEAVHRRLVTEAAAGAGKEAVAEAVFDDGRAHHVVVVGARIFGHISYAQADHGAFGSVAIGGQRSAGGANKGQDGQGEAGVRASVHVCHKRRLPLAPQVKYHLLNGPVPPGGAALPRYRVVFGAAMSSTPLSPAPLPLTLYYHPLASFCHKVLIALYENGTEFERRIINVGEDADRAELQAMWPICKFPVIRDNARLRDIPETSIIIEYLDRHFPGPQPLIPQDWDAALDVRLWDRFFDNYVQGPMQTIVNGHLTGMQCDRTKERTKLKTAYKMIEKRMATRSWMSGDSFSLADCAAAPALFFASTLLPFPEEYTNLQSYFERLVLRPSVKRVLDEAKPYLPLYPFAHMQPENPNTSRRAMVGGLATGLLGAAVLPGSAQAAQSVQQGTPASAPNVPLVDPTSAYKKPPFDKQQQPWPGLTGKMNPRPDHGETTYKGSGRLKGRKALITGGDSGIGRAAAIAYAREGADVAINYLPAEEPDAREVAELIRAAGRKAVLIPGDIKDEAFCRKLVADAAQQLGGLDILVNNAARQFSRDSILDMTTADFDETFKTNVYAMFWITKAAVPLLKPGATIINTASVNAYDPSENLLDYASTKGAIMIFSKGLAKQLIGKGIRVNVVAPGPFWTPLQVTGGQPADKLPEFGADTPMKRPGQPAELAGVSALVALALGALHRGRLLHGAVLRGRVGEARGLLDQFLAGGFAVAQLLVGFRRRLLRDHFGQGAGGARRLRHVLLADVGNCGLEVAGDLGDLTLIGLQLLRNRLGSQNGRLAAFGKRREQRFLPRLGGLGQPVAAKLQVGLGQLPGGLHHGQRHIVIVGDPCPDMFPGDWRDGFHKRIHEMLL</sequence>
<dbReference type="InterPro" id="IPR040079">
    <property type="entry name" value="Glutathione_S-Trfase"/>
</dbReference>
<feature type="compositionally biased region" description="Low complexity" evidence="9">
    <location>
        <begin position="639"/>
        <end position="651"/>
    </location>
</feature>
<keyword evidence="7" id="KW-0592">Phosphate transport</keyword>
<gene>
    <name evidence="12" type="ORF">Tci_000433</name>
</gene>
<dbReference type="Gene3D" id="3.40.30.10">
    <property type="entry name" value="Glutaredoxin"/>
    <property type="match status" value="1"/>
</dbReference>
<evidence type="ECO:0000259" key="11">
    <source>
        <dbReference type="PROSITE" id="PS50405"/>
    </source>
</evidence>
<evidence type="ECO:0000256" key="9">
    <source>
        <dbReference type="SAM" id="MobiDB-lite"/>
    </source>
</evidence>
<dbReference type="Pfam" id="PF01895">
    <property type="entry name" value="PhoU"/>
    <property type="match status" value="2"/>
</dbReference>
<keyword evidence="5" id="KW-0813">Transport</keyword>
<dbReference type="InterPro" id="IPR028366">
    <property type="entry name" value="PhoU"/>
</dbReference>
<dbReference type="Gene3D" id="3.40.50.720">
    <property type="entry name" value="NAD(P)-binding Rossmann-like Domain"/>
    <property type="match status" value="1"/>
</dbReference>
<dbReference type="SUPFAM" id="SSF109755">
    <property type="entry name" value="PhoU-like"/>
    <property type="match status" value="1"/>
</dbReference>